<dbReference type="GO" id="GO:0016491">
    <property type="term" value="F:oxidoreductase activity"/>
    <property type="evidence" value="ECO:0007669"/>
    <property type="project" value="UniProtKB-KW"/>
</dbReference>
<dbReference type="PANTHER" id="PTHR43477">
    <property type="entry name" value="DIHYDROANTICAPSIN 7-DEHYDROGENASE"/>
    <property type="match status" value="1"/>
</dbReference>
<evidence type="ECO:0000313" key="3">
    <source>
        <dbReference type="EMBL" id="SPD73022.1"/>
    </source>
</evidence>
<organism evidence="3">
    <name type="scientific">uncultured Desulfobacterium sp</name>
    <dbReference type="NCBI Taxonomy" id="201089"/>
    <lineage>
        <taxon>Bacteria</taxon>
        <taxon>Pseudomonadati</taxon>
        <taxon>Thermodesulfobacteriota</taxon>
        <taxon>Desulfobacteria</taxon>
        <taxon>Desulfobacterales</taxon>
        <taxon>Desulfobacteriaceae</taxon>
        <taxon>Desulfobacterium</taxon>
        <taxon>environmental samples</taxon>
    </lineage>
</organism>
<reference evidence="3" key="1">
    <citation type="submission" date="2018-01" db="EMBL/GenBank/DDBJ databases">
        <authorList>
            <person name="Regsiter A."/>
            <person name="William W."/>
        </authorList>
    </citation>
    <scope>NUCLEOTIDE SEQUENCE</scope>
    <source>
        <strain evidence="3">TRIP AH-1</strain>
    </source>
</reference>
<name>A0A445MUD9_9BACT</name>
<dbReference type="Pfam" id="PF13561">
    <property type="entry name" value="adh_short_C2"/>
    <property type="match status" value="1"/>
</dbReference>
<dbReference type="AlphaFoldDB" id="A0A445MUD9"/>
<dbReference type="SUPFAM" id="SSF51735">
    <property type="entry name" value="NAD(P)-binding Rossmann-fold domains"/>
    <property type="match status" value="1"/>
</dbReference>
<evidence type="ECO:0000256" key="1">
    <source>
        <dbReference type="ARBA" id="ARBA00006484"/>
    </source>
</evidence>
<dbReference type="PRINTS" id="PR00081">
    <property type="entry name" value="GDHRDH"/>
</dbReference>
<dbReference type="CDD" id="cd05233">
    <property type="entry name" value="SDR_c"/>
    <property type="match status" value="1"/>
</dbReference>
<proteinExistence type="inferred from homology"/>
<comment type="similarity">
    <text evidence="1">Belongs to the short-chain dehydrogenases/reductases (SDR) family.</text>
</comment>
<dbReference type="InterPro" id="IPR036291">
    <property type="entry name" value="NAD(P)-bd_dom_sf"/>
</dbReference>
<sequence>MNLEFSGTRALILGGSCDMALCLAELMIKAGFFPVLTYRSKKGQARISDVLKDFAGRYGTSFLDFSDRASLVQIFKEDAACPDFMVDFVQSDLECLIASVDPDDIYRYFNQNISFRAEVLRRVVRMMLVQKRGRLVYISSSAAVRPNPGQGFYCAAKLASEALYKNLGLELAGSGITTVTLRPGYIDGGRGREFIRKDPDASIGRVPIKRALTSKEVAETILFYLSESARGFNATEISLDGGLTAGK</sequence>
<dbReference type="Gene3D" id="3.40.50.720">
    <property type="entry name" value="NAD(P)-binding Rossmann-like Domain"/>
    <property type="match status" value="1"/>
</dbReference>
<dbReference type="InterPro" id="IPR002347">
    <property type="entry name" value="SDR_fam"/>
</dbReference>
<gene>
    <name evidence="3" type="ORF">PITCH_A1640032</name>
</gene>
<protein>
    <submittedName>
        <fullName evidence="3">Short-chain dehydrogenase/reductase SDR</fullName>
    </submittedName>
</protein>
<dbReference type="PANTHER" id="PTHR43477:SF1">
    <property type="entry name" value="DIHYDROANTICAPSIN 7-DEHYDROGENASE"/>
    <property type="match status" value="1"/>
</dbReference>
<keyword evidence="2" id="KW-0560">Oxidoreductase</keyword>
<dbReference type="InterPro" id="IPR051122">
    <property type="entry name" value="SDR_DHRS6-like"/>
</dbReference>
<dbReference type="PROSITE" id="PS00061">
    <property type="entry name" value="ADH_SHORT"/>
    <property type="match status" value="1"/>
</dbReference>
<evidence type="ECO:0000256" key="2">
    <source>
        <dbReference type="ARBA" id="ARBA00023002"/>
    </source>
</evidence>
<accession>A0A445MUD9</accession>
<dbReference type="EMBL" id="OJIN01000073">
    <property type="protein sequence ID" value="SPD73022.1"/>
    <property type="molecule type" value="Genomic_DNA"/>
</dbReference>
<dbReference type="InterPro" id="IPR020904">
    <property type="entry name" value="Sc_DH/Rdtase_CS"/>
</dbReference>